<dbReference type="Proteomes" id="UP000030146">
    <property type="component" value="Unassembled WGS sequence"/>
</dbReference>
<dbReference type="AlphaFoldDB" id="A0A0A2FA24"/>
<protein>
    <recommendedName>
        <fullName evidence="3">PD-(D/E)XK nuclease superfamily protein</fullName>
    </recommendedName>
</protein>
<dbReference type="EMBL" id="JRAK01000095">
    <property type="protein sequence ID" value="KGN86885.1"/>
    <property type="molecule type" value="Genomic_DNA"/>
</dbReference>
<dbReference type="InterPro" id="IPR029470">
    <property type="entry name" value="PDDEXK_4"/>
</dbReference>
<accession>A0A0A2FA24</accession>
<sequence length="343" mass="40285">QALLSLASSQILHSILSEECLFPTSPYFSKVSWKASGQESDLPFYKNVSSVTEEECSKSPGEERRRIDIVVSSEKFVIAIENKIRAGLYNPLNAYKEHISNKYHDSDIKKVYIVLTLDSLLDVKSRQHIEKNGFHAITYQQLFKSVKDELGNYISGCNSKYLTYMFDFIKTLENMTNINSKRVFEFFIKHEREVKGLIEAHKKFVAENRKTQEDCIASLREQISKKTQREWWVWEKFLLGISFNEEGNKIGIESYYEASEDGACGTFNIWITTWDREHWTPYKEEVLKCFKEEYTKLDDKVSEGNRMRVYLWLRPLKGKDEQQIIEKLAEVYNKMHVITQQIK</sequence>
<organism evidence="1 2">
    <name type="scientific">Porphyromonas gulae</name>
    <dbReference type="NCBI Taxonomy" id="111105"/>
    <lineage>
        <taxon>Bacteria</taxon>
        <taxon>Pseudomonadati</taxon>
        <taxon>Bacteroidota</taxon>
        <taxon>Bacteroidia</taxon>
        <taxon>Bacteroidales</taxon>
        <taxon>Porphyromonadaceae</taxon>
        <taxon>Porphyromonas</taxon>
    </lineage>
</organism>
<dbReference type="Pfam" id="PF14281">
    <property type="entry name" value="PDDEXK_4"/>
    <property type="match status" value="1"/>
</dbReference>
<proteinExistence type="predicted"/>
<gene>
    <name evidence="1" type="ORF">HR15_07410</name>
</gene>
<feature type="non-terminal residue" evidence="1">
    <location>
        <position position="1"/>
    </location>
</feature>
<dbReference type="RefSeq" id="WP_039425345.1">
    <property type="nucleotide sequence ID" value="NZ_JRAK01000095.1"/>
</dbReference>
<comment type="caution">
    <text evidence="1">The sequence shown here is derived from an EMBL/GenBank/DDBJ whole genome shotgun (WGS) entry which is preliminary data.</text>
</comment>
<name>A0A0A2FA24_9PORP</name>
<evidence type="ECO:0000313" key="1">
    <source>
        <dbReference type="EMBL" id="KGN86885.1"/>
    </source>
</evidence>
<evidence type="ECO:0008006" key="3">
    <source>
        <dbReference type="Google" id="ProtNLM"/>
    </source>
</evidence>
<keyword evidence="2" id="KW-1185">Reference proteome</keyword>
<evidence type="ECO:0000313" key="2">
    <source>
        <dbReference type="Proteomes" id="UP000030146"/>
    </source>
</evidence>
<reference evidence="1 2" key="1">
    <citation type="submission" date="2014-08" db="EMBL/GenBank/DDBJ databases">
        <title>Porphyromonas gulae strain:COT-052_OH3439 Genome sequencing.</title>
        <authorList>
            <person name="Wallis C."/>
            <person name="Deusch O."/>
            <person name="O'Flynn C."/>
            <person name="Davis I."/>
            <person name="Jospin G."/>
            <person name="Darling A.E."/>
            <person name="Coil D.A."/>
            <person name="Alexiev A."/>
            <person name="Horsfall A."/>
            <person name="Kirkwood N."/>
            <person name="Harris S."/>
            <person name="Eisen J.A."/>
        </authorList>
    </citation>
    <scope>NUCLEOTIDE SEQUENCE [LARGE SCALE GENOMIC DNA]</scope>
    <source>
        <strain evidence="2">COT-052 OH3439</strain>
    </source>
</reference>